<protein>
    <recommendedName>
        <fullName evidence="3">DUF7775 domain-containing protein</fullName>
    </recommendedName>
</protein>
<proteinExistence type="predicted"/>
<dbReference type="OMA" id="AYHIKGF"/>
<evidence type="ECO:0000313" key="5">
    <source>
        <dbReference type="Proteomes" id="UP000268350"/>
    </source>
</evidence>
<keyword evidence="2" id="KW-0472">Membrane</keyword>
<keyword evidence="5" id="KW-1185">Reference proteome</keyword>
<feature type="transmembrane region" description="Helical" evidence="2">
    <location>
        <begin position="72"/>
        <end position="90"/>
    </location>
</feature>
<feature type="region of interest" description="Disordered" evidence="1">
    <location>
        <begin position="1"/>
        <end position="24"/>
    </location>
</feature>
<gene>
    <name evidence="4" type="ORF">DGUA_6G005841</name>
</gene>
<feature type="transmembrane region" description="Helical" evidence="2">
    <location>
        <begin position="42"/>
        <end position="60"/>
    </location>
</feature>
<dbReference type="AlphaFoldDB" id="A0A3B0K7A7"/>
<dbReference type="EMBL" id="OUUW01000005">
    <property type="protein sequence ID" value="SPP80881.1"/>
    <property type="molecule type" value="Genomic_DNA"/>
</dbReference>
<dbReference type="PANTHER" id="PTHR41152:SF8">
    <property type="entry name" value="AT26438P-RELATED"/>
    <property type="match status" value="1"/>
</dbReference>
<evidence type="ECO:0000256" key="1">
    <source>
        <dbReference type="SAM" id="MobiDB-lite"/>
    </source>
</evidence>
<keyword evidence="2" id="KW-0812">Transmembrane</keyword>
<feature type="compositionally biased region" description="Polar residues" evidence="1">
    <location>
        <begin position="14"/>
        <end position="24"/>
    </location>
</feature>
<dbReference type="PANTHER" id="PTHR41152">
    <property type="entry name" value="AT26438P-RELATED"/>
    <property type="match status" value="1"/>
</dbReference>
<accession>A0A3B0K7A7</accession>
<keyword evidence="2" id="KW-1133">Transmembrane helix</keyword>
<evidence type="ECO:0000313" key="4">
    <source>
        <dbReference type="EMBL" id="SPP80881.1"/>
    </source>
</evidence>
<name>A0A3B0K7A7_DROGU</name>
<evidence type="ECO:0000259" key="3">
    <source>
        <dbReference type="Pfam" id="PF24985"/>
    </source>
</evidence>
<dbReference type="InterPro" id="IPR056677">
    <property type="entry name" value="DUF7775"/>
</dbReference>
<evidence type="ECO:0000256" key="2">
    <source>
        <dbReference type="SAM" id="Phobius"/>
    </source>
</evidence>
<sequence length="228" mass="26170">MFRRHTDTDPMAVDSSNSSPPTHSTVGALRPVLFVFYTLENVFNMFCMAYHISGFMAVNLEIFSWEKQMLQYCYMVSFYVFMVLTLFQSISVCTGHTPTVCMEIIKSTAAASAFTLISITTMWDAEHDFHLMFSGEEPSEGEYQVDKPVHPFCHYMRSQAIASLTCGILYMLHAALMIDVKITAYYNGKSGDGEYMPIPLYVFGRWTHGMLEKFPWFLEFCDNKQMDI</sequence>
<dbReference type="Proteomes" id="UP000268350">
    <property type="component" value="Unassembled WGS sequence"/>
</dbReference>
<reference evidence="5" key="1">
    <citation type="submission" date="2018-01" db="EMBL/GenBank/DDBJ databases">
        <authorList>
            <person name="Alioto T."/>
            <person name="Alioto T."/>
        </authorList>
    </citation>
    <scope>NUCLEOTIDE SEQUENCE [LARGE SCALE GENOMIC DNA]</scope>
</reference>
<dbReference type="OrthoDB" id="7789408at2759"/>
<organism evidence="4 5">
    <name type="scientific">Drosophila guanche</name>
    <name type="common">Fruit fly</name>
    <dbReference type="NCBI Taxonomy" id="7266"/>
    <lineage>
        <taxon>Eukaryota</taxon>
        <taxon>Metazoa</taxon>
        <taxon>Ecdysozoa</taxon>
        <taxon>Arthropoda</taxon>
        <taxon>Hexapoda</taxon>
        <taxon>Insecta</taxon>
        <taxon>Pterygota</taxon>
        <taxon>Neoptera</taxon>
        <taxon>Endopterygota</taxon>
        <taxon>Diptera</taxon>
        <taxon>Brachycera</taxon>
        <taxon>Muscomorpha</taxon>
        <taxon>Ephydroidea</taxon>
        <taxon>Drosophilidae</taxon>
        <taxon>Drosophila</taxon>
        <taxon>Sophophora</taxon>
    </lineage>
</organism>
<feature type="domain" description="DUF7775" evidence="3">
    <location>
        <begin position="30"/>
        <end position="182"/>
    </location>
</feature>
<dbReference type="Pfam" id="PF24985">
    <property type="entry name" value="DUF7775"/>
    <property type="match status" value="1"/>
</dbReference>